<feature type="compositionally biased region" description="Low complexity" evidence="1">
    <location>
        <begin position="65"/>
        <end position="79"/>
    </location>
</feature>
<gene>
    <name evidence="2" type="ORF">S06H3_50747</name>
</gene>
<reference evidence="2" key="1">
    <citation type="journal article" date="2014" name="Front. Microbiol.">
        <title>High frequency of phylogenetically diverse reductive dehalogenase-homologous genes in deep subseafloor sedimentary metagenomes.</title>
        <authorList>
            <person name="Kawai M."/>
            <person name="Futagami T."/>
            <person name="Toyoda A."/>
            <person name="Takaki Y."/>
            <person name="Nishi S."/>
            <person name="Hori S."/>
            <person name="Arai W."/>
            <person name="Tsubouchi T."/>
            <person name="Morono Y."/>
            <person name="Uchiyama I."/>
            <person name="Ito T."/>
            <person name="Fujiyama A."/>
            <person name="Inagaki F."/>
            <person name="Takami H."/>
        </authorList>
    </citation>
    <scope>NUCLEOTIDE SEQUENCE</scope>
    <source>
        <strain evidence="2">Expedition CK06-06</strain>
    </source>
</reference>
<evidence type="ECO:0000313" key="2">
    <source>
        <dbReference type="EMBL" id="GAI32670.1"/>
    </source>
</evidence>
<evidence type="ECO:0000256" key="1">
    <source>
        <dbReference type="SAM" id="MobiDB-lite"/>
    </source>
</evidence>
<dbReference type="AlphaFoldDB" id="X1P0V6"/>
<dbReference type="EMBL" id="BARV01032155">
    <property type="protein sequence ID" value="GAI32670.1"/>
    <property type="molecule type" value="Genomic_DNA"/>
</dbReference>
<proteinExistence type="predicted"/>
<protein>
    <submittedName>
        <fullName evidence="2">Uncharacterized protein</fullName>
    </submittedName>
</protein>
<organism evidence="2">
    <name type="scientific">marine sediment metagenome</name>
    <dbReference type="NCBI Taxonomy" id="412755"/>
    <lineage>
        <taxon>unclassified sequences</taxon>
        <taxon>metagenomes</taxon>
        <taxon>ecological metagenomes</taxon>
    </lineage>
</organism>
<accession>X1P0V6</accession>
<feature type="compositionally biased region" description="Polar residues" evidence="1">
    <location>
        <begin position="34"/>
        <end position="45"/>
    </location>
</feature>
<name>X1P0V6_9ZZZZ</name>
<feature type="region of interest" description="Disordered" evidence="1">
    <location>
        <begin position="29"/>
        <end position="89"/>
    </location>
</feature>
<comment type="caution">
    <text evidence="2">The sequence shown here is derived from an EMBL/GenBank/DDBJ whole genome shotgun (WGS) entry which is preliminary data.</text>
</comment>
<sequence>MKQLRLLLMVSLLVAMFLCTNAIAYADEGETDNSDSTVGEEVNSNTDTAVDDAPDAVESNPGPVDCGADSSDSAASGDAVESGEDNSDLTVNVGVQGDNVELNVAVNADSADVLVVVDSEDPEVNVLTGDNSEVNMGVGQDSSIYLNGQNINQPTVIHPILLVKTSGSSLSTFITTP</sequence>